<evidence type="ECO:0000313" key="2">
    <source>
        <dbReference type="EMBL" id="CCE66522.1"/>
    </source>
</evidence>
<gene>
    <name evidence="2" type="primary">suA5</name>
    <name evidence="2" type="ORF">MHM_00040</name>
</gene>
<sequence>MPKNELILGVVKKIGPVYSSSANISNQKPIGNIGEACLTFIDHLGKFLMVRSACKSSGIPSTVYDYDNKRILREGEIPHWRIFS</sequence>
<accession>G8C2H4</accession>
<name>G8C2H4_9MOLU</name>
<dbReference type="InterPro" id="IPR006070">
    <property type="entry name" value="Sua5-like_dom"/>
</dbReference>
<dbReference type="RefSeq" id="WP_015511387.1">
    <property type="nucleotide sequence ID" value="NC_021007.1"/>
</dbReference>
<reference evidence="2" key="1">
    <citation type="submission" date="2011-11" db="EMBL/GenBank/DDBJ databases">
        <title>Complete genome sequence of Candidatus Mycoplasma haemominutum.</title>
        <authorList>
            <person name="Barker E.N."/>
            <person name="Darby A.C."/>
            <person name="Helps C.R."/>
            <person name="Peters I.R."/>
            <person name="Hughes M.A."/>
            <person name="Radford A.D."/>
            <person name="Novacco M."/>
            <person name="Boretti F."/>
            <person name="Hofmann-Lehmann R."/>
            <person name="Tasker S."/>
        </authorList>
    </citation>
    <scope>NUCLEOTIDE SEQUENCE</scope>
    <source>
        <strain evidence="2">Birmingham 1</strain>
    </source>
</reference>
<dbReference type="HOGENOM" id="CLU_167542_0_0_14"/>
<evidence type="ECO:0000259" key="1">
    <source>
        <dbReference type="Pfam" id="PF01300"/>
    </source>
</evidence>
<dbReference type="PATRIC" id="fig|1116213.3.peg.4"/>
<dbReference type="GO" id="GO:0003725">
    <property type="term" value="F:double-stranded RNA binding"/>
    <property type="evidence" value="ECO:0007669"/>
    <property type="project" value="InterPro"/>
</dbReference>
<reference evidence="2" key="2">
    <citation type="submission" date="2011-11" db="EMBL/GenBank/DDBJ databases">
        <authorList>
            <person name="Barker E."/>
        </authorList>
    </citation>
    <scope>NUCLEOTIDE SEQUENCE</scope>
    <source>
        <strain evidence="2">Birmingham 1</strain>
    </source>
</reference>
<dbReference type="Pfam" id="PF01300">
    <property type="entry name" value="Sua5_yciO_yrdC"/>
    <property type="match status" value="1"/>
</dbReference>
<proteinExistence type="predicted"/>
<organism evidence="2">
    <name type="scientific">Candidatus Mycoplasma haematominutum 'Birmingham 1'</name>
    <dbReference type="NCBI Taxonomy" id="1116213"/>
    <lineage>
        <taxon>Bacteria</taxon>
        <taxon>Bacillati</taxon>
        <taxon>Mycoplasmatota</taxon>
        <taxon>Mollicutes</taxon>
        <taxon>Mycoplasmataceae</taxon>
        <taxon>Mycoplasma</taxon>
    </lineage>
</organism>
<dbReference type="AlphaFoldDB" id="G8C2H4"/>
<dbReference type="Gene3D" id="3.90.870.10">
    <property type="entry name" value="DHBP synthase"/>
    <property type="match status" value="1"/>
</dbReference>
<dbReference type="InterPro" id="IPR017945">
    <property type="entry name" value="DHBP_synth_RibB-like_a/b_dom"/>
</dbReference>
<dbReference type="EMBL" id="HE613254">
    <property type="protein sequence ID" value="CCE66522.1"/>
    <property type="molecule type" value="Genomic_DNA"/>
</dbReference>
<feature type="domain" description="YrdC-like" evidence="1">
    <location>
        <begin position="1"/>
        <end position="75"/>
    </location>
</feature>
<dbReference type="SUPFAM" id="SSF55821">
    <property type="entry name" value="YrdC/RibB"/>
    <property type="match status" value="1"/>
</dbReference>
<protein>
    <recommendedName>
        <fullName evidence="1">YrdC-like domain-containing protein</fullName>
    </recommendedName>
</protein>
<dbReference type="KEGG" id="mhb:MHM_00040"/>